<dbReference type="Proteomes" id="UP000183155">
    <property type="component" value="Unassembled WGS sequence"/>
</dbReference>
<reference evidence="1 2" key="1">
    <citation type="submission" date="2016-10" db="EMBL/GenBank/DDBJ databases">
        <authorList>
            <person name="Varghese N."/>
            <person name="Submissions S."/>
        </authorList>
    </citation>
    <scope>NUCLEOTIDE SEQUENCE [LARGE SCALE GENOMIC DNA]</scope>
    <source>
        <strain evidence="1 2">BS3652</strain>
    </source>
</reference>
<proteinExistence type="predicted"/>
<protein>
    <submittedName>
        <fullName evidence="1">Uncharacterized protein</fullName>
    </submittedName>
</protein>
<name>A0A1H4PRD5_PSETA</name>
<accession>A0A1H4PRD5</accession>
<evidence type="ECO:0000313" key="2">
    <source>
        <dbReference type="Proteomes" id="UP000183155"/>
    </source>
</evidence>
<sequence length="41" mass="4660">MNLLLLWGLRLVLKFLEYEVGSPAFEFSGKGTVLRGHLTPR</sequence>
<comment type="caution">
    <text evidence="1">The sequence shown here is derived from an EMBL/GenBank/DDBJ whole genome shotgun (WGS) entry which is preliminary data.</text>
</comment>
<evidence type="ECO:0000313" key="1">
    <source>
        <dbReference type="EMBL" id="SEC09956.1"/>
    </source>
</evidence>
<dbReference type="EMBL" id="FNRS01000001">
    <property type="protein sequence ID" value="SEC09956.1"/>
    <property type="molecule type" value="Genomic_DNA"/>
</dbReference>
<gene>
    <name evidence="1" type="ORF">SAMN04490203_1795</name>
</gene>
<keyword evidence="2" id="KW-1185">Reference proteome</keyword>
<organism evidence="1 2">
    <name type="scientific">Pseudomonas taetrolens</name>
    <dbReference type="NCBI Taxonomy" id="47884"/>
    <lineage>
        <taxon>Bacteria</taxon>
        <taxon>Pseudomonadati</taxon>
        <taxon>Pseudomonadota</taxon>
        <taxon>Gammaproteobacteria</taxon>
        <taxon>Pseudomonadales</taxon>
        <taxon>Pseudomonadaceae</taxon>
        <taxon>Pseudomonas</taxon>
    </lineage>
</organism>